<dbReference type="SUPFAM" id="SSF48317">
    <property type="entry name" value="Acid phosphatase/Vanadium-dependent haloperoxidase"/>
    <property type="match status" value="1"/>
</dbReference>
<dbReference type="PANTHER" id="PTHR33987">
    <property type="entry name" value="CALCINEURIN-LIKE METALLO-PHOSPHOESTERASE SUPERFAMILY PROTEIN"/>
    <property type="match status" value="1"/>
</dbReference>
<feature type="domain" description="Phosphatidic acid phosphatase type 2/haloperoxidase" evidence="2">
    <location>
        <begin position="266"/>
        <end position="377"/>
    </location>
</feature>
<dbReference type="Pfam" id="PF09423">
    <property type="entry name" value="PhoD"/>
    <property type="match status" value="1"/>
</dbReference>
<feature type="transmembrane region" description="Helical" evidence="1">
    <location>
        <begin position="308"/>
        <end position="327"/>
    </location>
</feature>
<sequence>MTRRPDRPDRRNRRGRLDHVGPDELLDGRRLHVFVPAIMGVGLLFWLAGEVRDLLRATTDASRDKRARIAGHAIAREVLGTRTPDRPEQRGLRSRPVYALLAITLVGGAWYVAIGSIANYLRGDGYVGDIAWLLALALAASTVALVLGVVAGVVFVRWPDPPVWAHGWLRRSLLTTQPIDDATGLARPSWRLGAAVLTATAAAGLLALAVGASPHLVAGFDDRAGEWFGQVELGWWSTFTDVAFGTEVTILVAVVVSVAALRCRALTAAYLGATALGMMTGVLLRGVIQRDRPPGGPRFGTDSFPSGHALQSVVMAMLLPLAVAVLVRRPRPSTMLQLVLAVLAVGAAVDRIASGVHWTTDVLGGAAIGLALGLAARWVVADQRAHVRCHGCPWAIGAEARRDHVHAHHLHRGHPAHPGRREHPHLPVGLIALTESSASLVRVLSHLASLLAVVGLAVITLTVGLPRNGEGYVFGGAIERPVQLALAGVVSIGAIVGRKWPAVGAVTIAVAAALLGVFAAIEYPPLVATLFAAALMVPSFLLWLSWQHRRAPHELAAVAVVTALLVGSTWIGARAVYDVYFGPTHPESVTPGLPLDEVRWVLAGALEPDSVTVTARLRDGGATASLLVQTSADDPGVWSPAVAADEFGVARMRVDGLAAGTAYTYRVVVDGDPDEGRGVGEFRTPVDGPMSFRVVLASCARTSSNGAVFDAMAGEDALLYLALGDIHYGNIESTEPGPFLDAFDRLLTRPAQAAFYRSTPIAYVWDDHDYGPNDADATSPGREAVADVYRSVVPSAALVDDVAIFQAFTVGRVRFVLTDTRSQRTDDTMLGDEQLRWLLDELTTASRTHALVVWANAVPWVGPARPGGDGWAGYADERARIAEAIEDAGIENLVMVSGDAHMVAIDDGTNTDDAREPGDGFPLLHAAALDRPGNVKGGPYSEGAFPGGGQYGVLDIVDPAVTDPGSDAPVTVTMSGRTWDGRTLVTATFQLPSD</sequence>
<dbReference type="SMART" id="SM00014">
    <property type="entry name" value="acidPPc"/>
    <property type="match status" value="1"/>
</dbReference>
<feature type="transmembrane region" description="Helical" evidence="1">
    <location>
        <begin position="556"/>
        <end position="577"/>
    </location>
</feature>
<dbReference type="InterPro" id="IPR036938">
    <property type="entry name" value="PAP2/HPO_sf"/>
</dbReference>
<name>A0A6J6FXP5_9ZZZZ</name>
<dbReference type="Gene3D" id="1.20.144.10">
    <property type="entry name" value="Phosphatidic acid phosphatase type 2/haloperoxidase"/>
    <property type="match status" value="1"/>
</dbReference>
<feature type="transmembrane region" description="Helical" evidence="1">
    <location>
        <begin position="192"/>
        <end position="213"/>
    </location>
</feature>
<dbReference type="InterPro" id="IPR029052">
    <property type="entry name" value="Metallo-depent_PP-like"/>
</dbReference>
<feature type="transmembrane region" description="Helical" evidence="1">
    <location>
        <begin position="503"/>
        <end position="521"/>
    </location>
</feature>
<dbReference type="Pfam" id="PF01569">
    <property type="entry name" value="PAP2"/>
    <property type="match status" value="1"/>
</dbReference>
<feature type="transmembrane region" description="Helical" evidence="1">
    <location>
        <begin position="97"/>
        <end position="118"/>
    </location>
</feature>
<feature type="transmembrane region" description="Helical" evidence="1">
    <location>
        <begin position="362"/>
        <end position="380"/>
    </location>
</feature>
<keyword evidence="1" id="KW-1133">Transmembrane helix</keyword>
<dbReference type="Gene3D" id="3.60.21.70">
    <property type="entry name" value="PhoD-like phosphatase"/>
    <property type="match status" value="1"/>
</dbReference>
<dbReference type="CDD" id="cd07389">
    <property type="entry name" value="MPP_PhoD"/>
    <property type="match status" value="1"/>
</dbReference>
<dbReference type="InterPro" id="IPR018946">
    <property type="entry name" value="PhoD-like_MPP"/>
</dbReference>
<protein>
    <submittedName>
        <fullName evidence="3">Unannotated protein</fullName>
    </submittedName>
</protein>
<dbReference type="InterPro" id="IPR038607">
    <property type="entry name" value="PhoD-like_sf"/>
</dbReference>
<proteinExistence type="predicted"/>
<accession>A0A6J6FXP5</accession>
<feature type="transmembrane region" description="Helical" evidence="1">
    <location>
        <begin position="334"/>
        <end position="356"/>
    </location>
</feature>
<evidence type="ECO:0000256" key="1">
    <source>
        <dbReference type="SAM" id="Phobius"/>
    </source>
</evidence>
<dbReference type="InterPro" id="IPR000326">
    <property type="entry name" value="PAP2/HPO"/>
</dbReference>
<feature type="transmembrane region" description="Helical" evidence="1">
    <location>
        <begin position="527"/>
        <end position="544"/>
    </location>
</feature>
<feature type="transmembrane region" description="Helical" evidence="1">
    <location>
        <begin position="130"/>
        <end position="156"/>
    </location>
</feature>
<evidence type="ECO:0000259" key="2">
    <source>
        <dbReference type="SMART" id="SM00014"/>
    </source>
</evidence>
<dbReference type="PANTHER" id="PTHR33987:SF1">
    <property type="entry name" value="CALCINEURIN-LIKE METALLO-PHOSPHOESTERASE SUPERFAMILY PROTEIN"/>
    <property type="match status" value="1"/>
</dbReference>
<feature type="transmembrane region" description="Helical" evidence="1">
    <location>
        <begin position="477"/>
        <end position="496"/>
    </location>
</feature>
<organism evidence="3">
    <name type="scientific">freshwater metagenome</name>
    <dbReference type="NCBI Taxonomy" id="449393"/>
    <lineage>
        <taxon>unclassified sequences</taxon>
        <taxon>metagenomes</taxon>
        <taxon>ecological metagenomes</taxon>
    </lineage>
</organism>
<keyword evidence="1" id="KW-0812">Transmembrane</keyword>
<dbReference type="SUPFAM" id="SSF56300">
    <property type="entry name" value="Metallo-dependent phosphatases"/>
    <property type="match status" value="1"/>
</dbReference>
<evidence type="ECO:0000313" key="3">
    <source>
        <dbReference type="EMBL" id="CAB4589368.1"/>
    </source>
</evidence>
<feature type="transmembrane region" description="Helical" evidence="1">
    <location>
        <begin position="268"/>
        <end position="288"/>
    </location>
</feature>
<keyword evidence="1" id="KW-0472">Membrane</keyword>
<feature type="transmembrane region" description="Helical" evidence="1">
    <location>
        <begin position="233"/>
        <end position="261"/>
    </location>
</feature>
<reference evidence="3" key="1">
    <citation type="submission" date="2020-05" db="EMBL/GenBank/DDBJ databases">
        <authorList>
            <person name="Chiriac C."/>
            <person name="Salcher M."/>
            <person name="Ghai R."/>
            <person name="Kavagutti S V."/>
        </authorList>
    </citation>
    <scope>NUCLEOTIDE SEQUENCE</scope>
</reference>
<dbReference type="EMBL" id="CAEZSR010000218">
    <property type="protein sequence ID" value="CAB4589368.1"/>
    <property type="molecule type" value="Genomic_DNA"/>
</dbReference>
<feature type="transmembrane region" description="Helical" evidence="1">
    <location>
        <begin position="443"/>
        <end position="465"/>
    </location>
</feature>
<gene>
    <name evidence="3" type="ORF">UFOPK1493_03657</name>
</gene>
<dbReference type="AlphaFoldDB" id="A0A6J6FXP5"/>